<dbReference type="PROSITE" id="PS51192">
    <property type="entry name" value="HELICASE_ATP_BIND_1"/>
    <property type="match status" value="1"/>
</dbReference>
<accession>A0A8S4RVB1</accession>
<organism evidence="2 3">
    <name type="scientific">Pararge aegeria aegeria</name>
    <dbReference type="NCBI Taxonomy" id="348720"/>
    <lineage>
        <taxon>Eukaryota</taxon>
        <taxon>Metazoa</taxon>
        <taxon>Ecdysozoa</taxon>
        <taxon>Arthropoda</taxon>
        <taxon>Hexapoda</taxon>
        <taxon>Insecta</taxon>
        <taxon>Pterygota</taxon>
        <taxon>Neoptera</taxon>
        <taxon>Endopterygota</taxon>
        <taxon>Lepidoptera</taxon>
        <taxon>Glossata</taxon>
        <taxon>Ditrysia</taxon>
        <taxon>Papilionoidea</taxon>
        <taxon>Nymphalidae</taxon>
        <taxon>Satyrinae</taxon>
        <taxon>Satyrini</taxon>
        <taxon>Parargina</taxon>
        <taxon>Pararge</taxon>
    </lineage>
</organism>
<dbReference type="CDD" id="cd18034">
    <property type="entry name" value="DEXHc_dicer"/>
    <property type="match status" value="1"/>
</dbReference>
<dbReference type="PANTHER" id="PTHR14074">
    <property type="entry name" value="HELICASE WITH DEATH DOMAIN-RELATED"/>
    <property type="match status" value="1"/>
</dbReference>
<dbReference type="OrthoDB" id="416741at2759"/>
<dbReference type="SUPFAM" id="SSF52540">
    <property type="entry name" value="P-loop containing nucleoside triphosphate hydrolases"/>
    <property type="match status" value="1"/>
</dbReference>
<sequence length="196" mass="22357">MEPFEEPLMEFIPRLYQMELEEIAVKKNTIIHLPTGSGKTYIAIRLIKRLRDTLQKPWGAGGKRCFFLVNTVPLVIQQQKMVKLMCPVQGVAGFSSENKVDFWDKSKWDLELSQHQVIVATSQILCDMLTHQYIAVEDISLIIFDECHHAVEDHPMRLVMKHFGNCPKQDQPRILGVVITEDQNTVVTTAPTTGVL</sequence>
<gene>
    <name evidence="2" type="primary">jg24174</name>
    <name evidence="2" type="ORF">PAEG_LOCUS18050</name>
</gene>
<dbReference type="GO" id="GO:0005524">
    <property type="term" value="F:ATP binding"/>
    <property type="evidence" value="ECO:0007669"/>
    <property type="project" value="InterPro"/>
</dbReference>
<dbReference type="GO" id="GO:0003677">
    <property type="term" value="F:DNA binding"/>
    <property type="evidence" value="ECO:0007669"/>
    <property type="project" value="InterPro"/>
</dbReference>
<evidence type="ECO:0000259" key="1">
    <source>
        <dbReference type="PROSITE" id="PS51192"/>
    </source>
</evidence>
<dbReference type="EMBL" id="CAKXAJ010025583">
    <property type="protein sequence ID" value="CAH2241627.1"/>
    <property type="molecule type" value="Genomic_DNA"/>
</dbReference>
<dbReference type="PANTHER" id="PTHR14074:SF16">
    <property type="entry name" value="ANTIVIRAL INNATE IMMUNE RESPONSE RECEPTOR RIG-I"/>
    <property type="match status" value="1"/>
</dbReference>
<reference evidence="2" key="1">
    <citation type="submission" date="2022-03" db="EMBL/GenBank/DDBJ databases">
        <authorList>
            <person name="Lindestad O."/>
        </authorList>
    </citation>
    <scope>NUCLEOTIDE SEQUENCE</scope>
</reference>
<dbReference type="InterPro" id="IPR027417">
    <property type="entry name" value="P-loop_NTPase"/>
</dbReference>
<dbReference type="SMART" id="SM00487">
    <property type="entry name" value="DEXDc"/>
    <property type="match status" value="1"/>
</dbReference>
<keyword evidence="3" id="KW-1185">Reference proteome</keyword>
<dbReference type="GO" id="GO:0005737">
    <property type="term" value="C:cytoplasm"/>
    <property type="evidence" value="ECO:0007669"/>
    <property type="project" value="TreeGrafter"/>
</dbReference>
<protein>
    <submittedName>
        <fullName evidence="2">Jg24174 protein</fullName>
    </submittedName>
</protein>
<name>A0A8S4RVB1_9NEOP</name>
<dbReference type="Gene3D" id="3.40.50.300">
    <property type="entry name" value="P-loop containing nucleotide triphosphate hydrolases"/>
    <property type="match status" value="1"/>
</dbReference>
<evidence type="ECO:0000313" key="2">
    <source>
        <dbReference type="EMBL" id="CAH2241627.1"/>
    </source>
</evidence>
<dbReference type="InterPro" id="IPR051363">
    <property type="entry name" value="RLR_Helicase"/>
</dbReference>
<dbReference type="Proteomes" id="UP000838756">
    <property type="component" value="Unassembled WGS sequence"/>
</dbReference>
<dbReference type="Pfam" id="PF04851">
    <property type="entry name" value="ResIII"/>
    <property type="match status" value="1"/>
</dbReference>
<dbReference type="InterPro" id="IPR006935">
    <property type="entry name" value="Helicase/UvrB_N"/>
</dbReference>
<proteinExistence type="predicted"/>
<dbReference type="InterPro" id="IPR014001">
    <property type="entry name" value="Helicase_ATP-bd"/>
</dbReference>
<dbReference type="GO" id="GO:0016787">
    <property type="term" value="F:hydrolase activity"/>
    <property type="evidence" value="ECO:0007669"/>
    <property type="project" value="InterPro"/>
</dbReference>
<dbReference type="AlphaFoldDB" id="A0A8S4RVB1"/>
<feature type="domain" description="Helicase ATP-binding" evidence="1">
    <location>
        <begin position="20"/>
        <end position="196"/>
    </location>
</feature>
<evidence type="ECO:0000313" key="3">
    <source>
        <dbReference type="Proteomes" id="UP000838756"/>
    </source>
</evidence>
<comment type="caution">
    <text evidence="2">The sequence shown here is derived from an EMBL/GenBank/DDBJ whole genome shotgun (WGS) entry which is preliminary data.</text>
</comment>